<dbReference type="GO" id="GO:0005741">
    <property type="term" value="C:mitochondrial outer membrane"/>
    <property type="evidence" value="ECO:0007669"/>
    <property type="project" value="UniProtKB-SubCell"/>
</dbReference>
<keyword evidence="6" id="KW-0653">Protein transport</keyword>
<evidence type="ECO:0000256" key="3">
    <source>
        <dbReference type="ARBA" id="ARBA00022448"/>
    </source>
</evidence>
<keyword evidence="8" id="KW-0811">Translocation</keyword>
<evidence type="ECO:0000256" key="8">
    <source>
        <dbReference type="ARBA" id="ARBA00023010"/>
    </source>
</evidence>
<dbReference type="Proteomes" id="UP001302812">
    <property type="component" value="Unassembled WGS sequence"/>
</dbReference>
<comment type="caution">
    <text evidence="12">The sequence shown here is derived from an EMBL/GenBank/DDBJ whole genome shotgun (WGS) entry which is preliminary data.</text>
</comment>
<gene>
    <name evidence="12" type="ORF">N656DRAFT_776333</name>
</gene>
<dbReference type="AlphaFoldDB" id="A0AAN6YVN7"/>
<dbReference type="Pfam" id="PF04281">
    <property type="entry name" value="Tom22"/>
    <property type="match status" value="1"/>
</dbReference>
<keyword evidence="4" id="KW-0812">Transmembrane</keyword>
<evidence type="ECO:0000256" key="4">
    <source>
        <dbReference type="ARBA" id="ARBA00022692"/>
    </source>
</evidence>
<evidence type="ECO:0000256" key="2">
    <source>
        <dbReference type="ARBA" id="ARBA00009874"/>
    </source>
</evidence>
<dbReference type="RefSeq" id="XP_064672808.1">
    <property type="nucleotide sequence ID" value="XM_064814616.1"/>
</dbReference>
<evidence type="ECO:0000256" key="5">
    <source>
        <dbReference type="ARBA" id="ARBA00022787"/>
    </source>
</evidence>
<dbReference type="PANTHER" id="PTHR12504:SF0">
    <property type="entry name" value="MITOCHONDRIAL IMPORT RECEPTOR SUBUNIT TOM22 HOMOLOG"/>
    <property type="match status" value="1"/>
</dbReference>
<dbReference type="CDD" id="cd22884">
    <property type="entry name" value="TOM22"/>
    <property type="match status" value="1"/>
</dbReference>
<sequence>MTRTSLTQVCTCHIFDRKNFFSASNQSLLSNIKTDSEISTDSNYDPSADTLADRLGALRDMVPAAARGWIGHKYEQTTSAVKSVLLFAGRAAWTVSVSALLVGVPFALAWGEEQSIQAMEQEQRMRELGGEVLTAGAGGQGGAGGAQGGMSTEEIAAALGGAGAGGKAEARPAL</sequence>
<organism evidence="12 13">
    <name type="scientific">Canariomyces notabilis</name>
    <dbReference type="NCBI Taxonomy" id="2074819"/>
    <lineage>
        <taxon>Eukaryota</taxon>
        <taxon>Fungi</taxon>
        <taxon>Dikarya</taxon>
        <taxon>Ascomycota</taxon>
        <taxon>Pezizomycotina</taxon>
        <taxon>Sordariomycetes</taxon>
        <taxon>Sordariomycetidae</taxon>
        <taxon>Sordariales</taxon>
        <taxon>Chaetomiaceae</taxon>
        <taxon>Canariomyces</taxon>
    </lineage>
</organism>
<keyword evidence="9" id="KW-0496">Mitochondrion</keyword>
<accession>A0AAN6YVN7</accession>
<comment type="subcellular location">
    <subcellularLocation>
        <location evidence="1">Mitochondrion outer membrane</location>
        <topology evidence="1">Single-pass membrane protein</topology>
    </subcellularLocation>
</comment>
<evidence type="ECO:0000256" key="11">
    <source>
        <dbReference type="ARBA" id="ARBA00023170"/>
    </source>
</evidence>
<evidence type="ECO:0000256" key="1">
    <source>
        <dbReference type="ARBA" id="ARBA00004572"/>
    </source>
</evidence>
<evidence type="ECO:0000256" key="6">
    <source>
        <dbReference type="ARBA" id="ARBA00022927"/>
    </source>
</evidence>
<evidence type="ECO:0000256" key="7">
    <source>
        <dbReference type="ARBA" id="ARBA00022989"/>
    </source>
</evidence>
<dbReference type="InterPro" id="IPR005683">
    <property type="entry name" value="Tom22"/>
</dbReference>
<dbReference type="GeneID" id="89938741"/>
<name>A0AAN6YVN7_9PEZI</name>
<dbReference type="GO" id="GO:0006886">
    <property type="term" value="P:intracellular protein transport"/>
    <property type="evidence" value="ECO:0007669"/>
    <property type="project" value="InterPro"/>
</dbReference>
<keyword evidence="10" id="KW-0472">Membrane</keyword>
<reference evidence="12" key="2">
    <citation type="submission" date="2023-05" db="EMBL/GenBank/DDBJ databases">
        <authorList>
            <consortium name="Lawrence Berkeley National Laboratory"/>
            <person name="Steindorff A."/>
            <person name="Hensen N."/>
            <person name="Bonometti L."/>
            <person name="Westerberg I."/>
            <person name="Brannstrom I.O."/>
            <person name="Guillou S."/>
            <person name="Cros-Aarteil S."/>
            <person name="Calhoun S."/>
            <person name="Haridas S."/>
            <person name="Kuo A."/>
            <person name="Mondo S."/>
            <person name="Pangilinan J."/>
            <person name="Riley R."/>
            <person name="Labutti K."/>
            <person name="Andreopoulos B."/>
            <person name="Lipzen A."/>
            <person name="Chen C."/>
            <person name="Yanf M."/>
            <person name="Daum C."/>
            <person name="Ng V."/>
            <person name="Clum A."/>
            <person name="Ohm R."/>
            <person name="Martin F."/>
            <person name="Silar P."/>
            <person name="Natvig D."/>
            <person name="Lalanne C."/>
            <person name="Gautier V."/>
            <person name="Ament-Velasquez S.L."/>
            <person name="Kruys A."/>
            <person name="Hutchinson M.I."/>
            <person name="Powell A.J."/>
            <person name="Barry K."/>
            <person name="Miller A.N."/>
            <person name="Grigoriev I.V."/>
            <person name="Debuchy R."/>
            <person name="Gladieux P."/>
            <person name="Thoren M.H."/>
            <person name="Johannesson H."/>
        </authorList>
    </citation>
    <scope>NUCLEOTIDE SEQUENCE</scope>
    <source>
        <strain evidence="12">CBS 508.74</strain>
    </source>
</reference>
<evidence type="ECO:0000256" key="9">
    <source>
        <dbReference type="ARBA" id="ARBA00023128"/>
    </source>
</evidence>
<protein>
    <submittedName>
        <fullName evidence="12">Mitochondrial import translocase, subunit Tom22</fullName>
    </submittedName>
</protein>
<keyword evidence="11" id="KW-0675">Receptor</keyword>
<proteinExistence type="inferred from homology"/>
<comment type="similarity">
    <text evidence="2">Belongs to the Tom22 family.</text>
</comment>
<keyword evidence="3" id="KW-0813">Transport</keyword>
<dbReference type="PANTHER" id="PTHR12504">
    <property type="entry name" value="MITOCHONDRIAL IMPORT RECEPTOR SUBUNIT TOM22"/>
    <property type="match status" value="1"/>
</dbReference>
<evidence type="ECO:0000313" key="13">
    <source>
        <dbReference type="Proteomes" id="UP001302812"/>
    </source>
</evidence>
<keyword evidence="5" id="KW-1000">Mitochondrion outer membrane</keyword>
<evidence type="ECO:0000256" key="10">
    <source>
        <dbReference type="ARBA" id="ARBA00023136"/>
    </source>
</evidence>
<reference evidence="12" key="1">
    <citation type="journal article" date="2023" name="Mol. Phylogenet. Evol.">
        <title>Genome-scale phylogeny and comparative genomics of the fungal order Sordariales.</title>
        <authorList>
            <person name="Hensen N."/>
            <person name="Bonometti L."/>
            <person name="Westerberg I."/>
            <person name="Brannstrom I.O."/>
            <person name="Guillou S."/>
            <person name="Cros-Aarteil S."/>
            <person name="Calhoun S."/>
            <person name="Haridas S."/>
            <person name="Kuo A."/>
            <person name="Mondo S."/>
            <person name="Pangilinan J."/>
            <person name="Riley R."/>
            <person name="LaButti K."/>
            <person name="Andreopoulos B."/>
            <person name="Lipzen A."/>
            <person name="Chen C."/>
            <person name="Yan M."/>
            <person name="Daum C."/>
            <person name="Ng V."/>
            <person name="Clum A."/>
            <person name="Steindorff A."/>
            <person name="Ohm R.A."/>
            <person name="Martin F."/>
            <person name="Silar P."/>
            <person name="Natvig D.O."/>
            <person name="Lalanne C."/>
            <person name="Gautier V."/>
            <person name="Ament-Velasquez S.L."/>
            <person name="Kruys A."/>
            <person name="Hutchinson M.I."/>
            <person name="Powell A.J."/>
            <person name="Barry K."/>
            <person name="Miller A.N."/>
            <person name="Grigoriev I.V."/>
            <person name="Debuchy R."/>
            <person name="Gladieux P."/>
            <person name="Hiltunen Thoren M."/>
            <person name="Johannesson H."/>
        </authorList>
    </citation>
    <scope>NUCLEOTIDE SEQUENCE</scope>
    <source>
        <strain evidence="12">CBS 508.74</strain>
    </source>
</reference>
<keyword evidence="7" id="KW-1133">Transmembrane helix</keyword>
<keyword evidence="13" id="KW-1185">Reference proteome</keyword>
<dbReference type="EMBL" id="MU853335">
    <property type="protein sequence ID" value="KAK4115238.1"/>
    <property type="molecule type" value="Genomic_DNA"/>
</dbReference>
<evidence type="ECO:0000313" key="12">
    <source>
        <dbReference type="EMBL" id="KAK4115238.1"/>
    </source>
</evidence>